<feature type="region of interest" description="Disordered" evidence="4">
    <location>
        <begin position="836"/>
        <end position="862"/>
    </location>
</feature>
<feature type="compositionally biased region" description="Low complexity" evidence="4">
    <location>
        <begin position="288"/>
        <end position="302"/>
    </location>
</feature>
<feature type="compositionally biased region" description="Polar residues" evidence="4">
    <location>
        <begin position="474"/>
        <end position="489"/>
    </location>
</feature>
<feature type="compositionally biased region" description="Polar residues" evidence="4">
    <location>
        <begin position="1623"/>
        <end position="1633"/>
    </location>
</feature>
<feature type="domain" description="TFIIS N-terminal" evidence="5">
    <location>
        <begin position="75"/>
        <end position="166"/>
    </location>
</feature>
<feature type="compositionally biased region" description="Basic and acidic residues" evidence="4">
    <location>
        <begin position="1029"/>
        <end position="1040"/>
    </location>
</feature>
<feature type="region of interest" description="Disordered" evidence="4">
    <location>
        <begin position="1623"/>
        <end position="1654"/>
    </location>
</feature>
<proteinExistence type="predicted"/>
<dbReference type="InterPro" id="IPR003617">
    <property type="entry name" value="TFIIS/CRSP70_N_sub"/>
</dbReference>
<evidence type="ECO:0000259" key="5">
    <source>
        <dbReference type="PROSITE" id="PS51319"/>
    </source>
</evidence>
<sequence>MKLDDEIANILDKDGGLLNVGVVERLVQLMPNDPQDDVVSQAADVLARRSMLAGVIAATEDAECLNQFVHLGGLRSLDDWLQEAHKGKVGEGVGEGGGSPKECDKRVEDLLLALLQALDGLPVDLKALKTCSVGKSVNHLRSHKNPEIQKKARKLVDVWKKRVDAEMKVSGEAKPGSGHGISWTYKQSPAELVHPLTKIGSGGVVPEVGVKSSGAFAGNVKGTLNGMKSGDAPPVKSLSTPLVSNKSASVLFPPNLPTLNDSNTKSPALNVSSAADMSTNPVKEEKSSSSSHNLSNGHSWGSATGKSVGNMTWKEDVKTSTAFSVNGSTKTPSTGSPHLPNVYNKVLLGAGVSGGSKDVSGEKPMVWIRSAGTEKATVVASVAVPETSSSQQRLIVRMPNPGKSPALACGETVDVVTPVSRSSSPNVLETHSSTGLADVLETNNNRPQAGVQAAFFPDAGADDAKAGSGDKSGTGSSEDNNIKPQSNASPVIALESEKRTPIESPHGKVGVEEEANFGSKEILTGCSDAFKSAGEASPQVGDSGKGADTASAAAHIEDGPRRHLQALLMEVDDGAMSLLATAAAAAELGGPRGGGTGILERAGTGGEILNGEQKLNTNTSVDARASHINDSFCQDMAMEFDGAPQSKDNAEPGMAETALNHEIPSTKGSKGAGKIEQKEQHNGGTIERQASVSHSHVNVEVESLSVEQGGGVERGGVERGEKKPIVQDGNGQACTASSDTPNTLNVSMVEQPPVENSRAMEMSAKSSVEHSFLKDYHNASGMNDLDRKLSGKFGNRDSEERNSFRMLSKDTSARGLCNGVGAGERDYRCNMESSMASQIQEEKNGKRRGREPGQLFGRRGNSDAQQIAAELVSVFPEEDILEVARQAVNEVEQMQENSKPVSSSSSERDGQKPRITGMPTGGKTKDVTTSKAAGRGQKHVCQVSPTEVDDGLNSSSDAKEQQHATNVLTACVNGIENPRIDRIEEAANVVQVASSGDSEVDQAMKVERTLERKSPASRGEESDTASEAGRGEMRRADDQQPLRGSSFQPNQLESVGAPVHVSTLVQQPFVNSAATYYSQGDTTTPLQAMEGIGHNDVAVGGNDSSERPVFDLNEGFAAEYSPQDDALTPPPTSAVLVVPPSHLIASTASASGVAAPIAVLAATKGTFIPVSPMQIKGELGWKGSAATSAFRPTEPRCTPDRQNSNAESFASDANLPFQMNAVKQARPLLEFDLNVADESVAEDIGVAATTLSSQGSVLGISLQNQSLPSSSVSGVTFVNQESHFLTLLKPESSSSSHPLSNSGYGSLQASPGQVPSSSGYGATRPNLDLDLNRMDDSEECRTLFSSDARGAEVVASLVPSNNSTLKPSKRVADFDLNDGPAFEEVGLNEFALRSLPVRKPAGNAPVSGLKMGGEVMNLSPWFAPSGNPFPGVTTPAFPPARVPDPGYSAAAAHSFLNVASSSATAVDPFNSDVFLAGPTLPPSPAVVYRPAERVAFGSYGPFPLFGGSTGFLPSSVPFPAVSAPFADSSGAVPFPAISSQLGGQPTVSSNYIRPPVLMGMNAAAAVADSSGRAWSRQSLDLNAGPELADMDSTRDDVMHGRLLPLHPGGPALFNEQMRATLSPVSGNSGLTTTLKRKEPEGGWNNGGFTQVTWR</sequence>
<dbReference type="PROSITE" id="PS51319">
    <property type="entry name" value="TFIIS_N"/>
    <property type="match status" value="1"/>
</dbReference>
<feature type="region of interest" description="Disordered" evidence="4">
    <location>
        <begin position="459"/>
        <end position="506"/>
    </location>
</feature>
<dbReference type="EMBL" id="OZ023711">
    <property type="protein sequence ID" value="CAK9859335.1"/>
    <property type="molecule type" value="Genomic_DNA"/>
</dbReference>
<evidence type="ECO:0000256" key="1">
    <source>
        <dbReference type="ARBA" id="ARBA00004123"/>
    </source>
</evidence>
<reference evidence="6" key="1">
    <citation type="submission" date="2024-03" db="EMBL/GenBank/DDBJ databases">
        <authorList>
            <consortium name="ELIXIR-Norway"/>
            <consortium name="Elixir Norway"/>
        </authorList>
    </citation>
    <scope>NUCLEOTIDE SEQUENCE</scope>
</reference>
<feature type="region of interest" description="Disordered" evidence="4">
    <location>
        <begin position="254"/>
        <end position="308"/>
    </location>
</feature>
<dbReference type="PANTHER" id="PTHR46548">
    <property type="entry name" value="BAH AND TFIIS DOMAIN-CONTAINING PROTEIN-RELATED"/>
    <property type="match status" value="1"/>
</dbReference>
<feature type="region of interest" description="Disordered" evidence="4">
    <location>
        <begin position="1008"/>
        <end position="1050"/>
    </location>
</feature>
<evidence type="ECO:0000256" key="4">
    <source>
        <dbReference type="SAM" id="MobiDB-lite"/>
    </source>
</evidence>
<dbReference type="SMART" id="SM00509">
    <property type="entry name" value="TFS2N"/>
    <property type="match status" value="1"/>
</dbReference>
<dbReference type="InterPro" id="IPR035441">
    <property type="entry name" value="TFIIS/LEDGF_dom_sf"/>
</dbReference>
<dbReference type="InterPro" id="IPR017923">
    <property type="entry name" value="TFIIS_N"/>
</dbReference>
<feature type="compositionally biased region" description="Polar residues" evidence="4">
    <location>
        <begin position="1307"/>
        <end position="1320"/>
    </location>
</feature>
<evidence type="ECO:0000313" key="6">
    <source>
        <dbReference type="EMBL" id="CAK9859335.1"/>
    </source>
</evidence>
<feature type="compositionally biased region" description="Polar residues" evidence="4">
    <location>
        <begin position="892"/>
        <end position="901"/>
    </location>
</feature>
<name>A0ABP1AA09_9BRYO</name>
<accession>A0ABP1AA09</accession>
<feature type="compositionally biased region" description="Low complexity" evidence="4">
    <location>
        <begin position="1292"/>
        <end position="1306"/>
    </location>
</feature>
<dbReference type="Pfam" id="PF08711">
    <property type="entry name" value="Med26"/>
    <property type="match status" value="1"/>
</dbReference>
<feature type="region of interest" description="Disordered" evidence="4">
    <location>
        <begin position="722"/>
        <end position="745"/>
    </location>
</feature>
<dbReference type="Proteomes" id="UP001497522">
    <property type="component" value="Chromosome 10"/>
</dbReference>
<dbReference type="Gene3D" id="1.20.930.10">
    <property type="entry name" value="Conserved domain common to transcription factors TFIIS, elongin A, CRSP70"/>
    <property type="match status" value="1"/>
</dbReference>
<dbReference type="PANTHER" id="PTHR46548:SF1">
    <property type="entry name" value="BAH AND TFIIS DOMAIN-CONTAINING PROTEIN-RELATED"/>
    <property type="match status" value="1"/>
</dbReference>
<gene>
    <name evidence="6" type="ORF">CSSPJE1EN2_LOCUS2330</name>
</gene>
<evidence type="ECO:0000313" key="7">
    <source>
        <dbReference type="Proteomes" id="UP001497522"/>
    </source>
</evidence>
<feature type="compositionally biased region" description="Polar residues" evidence="4">
    <location>
        <begin position="729"/>
        <end position="745"/>
    </location>
</feature>
<protein>
    <recommendedName>
        <fullName evidence="5">TFIIS N-terminal domain-containing protein</fullName>
    </recommendedName>
</protein>
<keyword evidence="7" id="KW-1185">Reference proteome</keyword>
<feature type="compositionally biased region" description="Basic and acidic residues" evidence="4">
    <location>
        <begin position="495"/>
        <end position="506"/>
    </location>
</feature>
<feature type="region of interest" description="Disordered" evidence="4">
    <location>
        <begin position="1290"/>
        <end position="1327"/>
    </location>
</feature>
<dbReference type="CDD" id="cd00183">
    <property type="entry name" value="TFIIS_I"/>
    <property type="match status" value="1"/>
</dbReference>
<dbReference type="SUPFAM" id="SSF47676">
    <property type="entry name" value="Conserved domain common to transcription factors TFIIS, elongin A, CRSP70"/>
    <property type="match status" value="1"/>
</dbReference>
<evidence type="ECO:0000256" key="2">
    <source>
        <dbReference type="ARBA" id="ARBA00023242"/>
    </source>
</evidence>
<evidence type="ECO:0000256" key="3">
    <source>
        <dbReference type="PROSITE-ProRule" id="PRU00649"/>
    </source>
</evidence>
<feature type="compositionally biased region" description="Basic and acidic residues" evidence="4">
    <location>
        <begin position="1008"/>
        <end position="1021"/>
    </location>
</feature>
<organism evidence="6 7">
    <name type="scientific">Sphagnum jensenii</name>
    <dbReference type="NCBI Taxonomy" id="128206"/>
    <lineage>
        <taxon>Eukaryota</taxon>
        <taxon>Viridiplantae</taxon>
        <taxon>Streptophyta</taxon>
        <taxon>Embryophyta</taxon>
        <taxon>Bryophyta</taxon>
        <taxon>Sphagnophytina</taxon>
        <taxon>Sphagnopsida</taxon>
        <taxon>Sphagnales</taxon>
        <taxon>Sphagnaceae</taxon>
        <taxon>Sphagnum</taxon>
    </lineage>
</organism>
<feature type="compositionally biased region" description="Polar residues" evidence="4">
    <location>
        <begin position="257"/>
        <end position="281"/>
    </location>
</feature>
<feature type="region of interest" description="Disordered" evidence="4">
    <location>
        <begin position="891"/>
        <end position="961"/>
    </location>
</feature>
<keyword evidence="2 3" id="KW-0539">Nucleus</keyword>
<comment type="subcellular location">
    <subcellularLocation>
        <location evidence="1 3">Nucleus</location>
    </subcellularLocation>
</comment>